<evidence type="ECO:0000313" key="2">
    <source>
        <dbReference type="Proteomes" id="UP000053477"/>
    </source>
</evidence>
<dbReference type="EMBL" id="KQ086006">
    <property type="protein sequence ID" value="KLO11200.1"/>
    <property type="molecule type" value="Genomic_DNA"/>
</dbReference>
<name>A0A0H2RH40_9AGAM</name>
<keyword evidence="2" id="KW-1185">Reference proteome</keyword>
<dbReference type="InParanoid" id="A0A0H2RH40"/>
<protein>
    <submittedName>
        <fullName evidence="1">Uncharacterized protein</fullName>
    </submittedName>
</protein>
<dbReference type="AlphaFoldDB" id="A0A0H2RH40"/>
<proteinExistence type="predicted"/>
<reference evidence="1 2" key="1">
    <citation type="submission" date="2015-04" db="EMBL/GenBank/DDBJ databases">
        <title>Complete genome sequence of Schizopora paradoxa KUC8140, a cosmopolitan wood degrader in East Asia.</title>
        <authorList>
            <consortium name="DOE Joint Genome Institute"/>
            <person name="Min B."/>
            <person name="Park H."/>
            <person name="Jang Y."/>
            <person name="Kim J.-J."/>
            <person name="Kim K.H."/>
            <person name="Pangilinan J."/>
            <person name="Lipzen A."/>
            <person name="Riley R."/>
            <person name="Grigoriev I.V."/>
            <person name="Spatafora J.W."/>
            <person name="Choi I.-G."/>
        </authorList>
    </citation>
    <scope>NUCLEOTIDE SEQUENCE [LARGE SCALE GENOMIC DNA]</scope>
    <source>
        <strain evidence="1 2">KUC8140</strain>
    </source>
</reference>
<dbReference type="Proteomes" id="UP000053477">
    <property type="component" value="Unassembled WGS sequence"/>
</dbReference>
<sequence>MNRSSNGSYGYNTSNATPPPSLPAFTVKFIHRPEATLRHYDYLARNTLKDPLEKALLNYLRDLSTSEQIEFLLVQDGRYVLLVEVISIVPEPNEEHTALLVIGTHACEFQFSTAKSSSSKSASELRR</sequence>
<accession>A0A0H2RH40</accession>
<evidence type="ECO:0000313" key="1">
    <source>
        <dbReference type="EMBL" id="KLO11200.1"/>
    </source>
</evidence>
<organism evidence="1 2">
    <name type="scientific">Schizopora paradoxa</name>
    <dbReference type="NCBI Taxonomy" id="27342"/>
    <lineage>
        <taxon>Eukaryota</taxon>
        <taxon>Fungi</taxon>
        <taxon>Dikarya</taxon>
        <taxon>Basidiomycota</taxon>
        <taxon>Agaricomycotina</taxon>
        <taxon>Agaricomycetes</taxon>
        <taxon>Hymenochaetales</taxon>
        <taxon>Schizoporaceae</taxon>
        <taxon>Schizopora</taxon>
    </lineage>
</organism>
<gene>
    <name evidence="1" type="ORF">SCHPADRAFT_942255</name>
</gene>